<protein>
    <recommendedName>
        <fullName evidence="3">Lipoprotein</fullName>
    </recommendedName>
</protein>
<dbReference type="Proteomes" id="UP000297540">
    <property type="component" value="Unassembled WGS sequence"/>
</dbReference>
<dbReference type="EMBL" id="SOZE01000017">
    <property type="protein sequence ID" value="TFF36116.1"/>
    <property type="molecule type" value="Genomic_DNA"/>
</dbReference>
<dbReference type="AlphaFoldDB" id="A0A4Y8SCP0"/>
<comment type="caution">
    <text evidence="1">The sequence shown here is derived from an EMBL/GenBank/DDBJ whole genome shotgun (WGS) entry which is preliminary data.</text>
</comment>
<dbReference type="OrthoDB" id="883826at2"/>
<dbReference type="PROSITE" id="PS51257">
    <property type="entry name" value="PROKAR_LIPOPROTEIN"/>
    <property type="match status" value="1"/>
</dbReference>
<sequence>MRNKVIGACLFIALASSCVQKTYKRTVVFLLDTKEVKNIHSVGVRGIDKPLSWDYDRPLPALKKDSTYKDTVSFFTGYKFTEVKFVINDQFELKNQPNRRVYFTDGDTTVYRAVFNRSK</sequence>
<dbReference type="RefSeq" id="WP_133232440.1">
    <property type="nucleotide sequence ID" value="NZ_SOZE01000017.1"/>
</dbReference>
<reference evidence="1 2" key="1">
    <citation type="journal article" date="2017" name="Int. J. Syst. Evol. Microbiol.">
        <title>Mucilaginibacterpsychrotolerans sp. nov., isolated from peatlands.</title>
        <authorList>
            <person name="Deng Y."/>
            <person name="Shen L."/>
            <person name="Xu B."/>
            <person name="Liu Y."/>
            <person name="Gu Z."/>
            <person name="Liu H."/>
            <person name="Zhou Y."/>
        </authorList>
    </citation>
    <scope>NUCLEOTIDE SEQUENCE [LARGE SCALE GENOMIC DNA]</scope>
    <source>
        <strain evidence="1 2">NH7-4</strain>
    </source>
</reference>
<gene>
    <name evidence="1" type="ORF">E2R66_16340</name>
</gene>
<accession>A0A4Y8SCP0</accession>
<proteinExistence type="predicted"/>
<name>A0A4Y8SCP0_9SPHI</name>
<evidence type="ECO:0000313" key="2">
    <source>
        <dbReference type="Proteomes" id="UP000297540"/>
    </source>
</evidence>
<evidence type="ECO:0000313" key="1">
    <source>
        <dbReference type="EMBL" id="TFF36116.1"/>
    </source>
</evidence>
<keyword evidence="2" id="KW-1185">Reference proteome</keyword>
<evidence type="ECO:0008006" key="3">
    <source>
        <dbReference type="Google" id="ProtNLM"/>
    </source>
</evidence>
<organism evidence="1 2">
    <name type="scientific">Mucilaginibacter psychrotolerans</name>
    <dbReference type="NCBI Taxonomy" id="1524096"/>
    <lineage>
        <taxon>Bacteria</taxon>
        <taxon>Pseudomonadati</taxon>
        <taxon>Bacteroidota</taxon>
        <taxon>Sphingobacteriia</taxon>
        <taxon>Sphingobacteriales</taxon>
        <taxon>Sphingobacteriaceae</taxon>
        <taxon>Mucilaginibacter</taxon>
    </lineage>
</organism>